<evidence type="ECO:0000256" key="2">
    <source>
        <dbReference type="ARBA" id="ARBA00022555"/>
    </source>
</evidence>
<dbReference type="Gene3D" id="3.20.20.70">
    <property type="entry name" value="Aldolase class I"/>
    <property type="match status" value="1"/>
</dbReference>
<evidence type="ECO:0000313" key="16">
    <source>
        <dbReference type="Proteomes" id="UP000740557"/>
    </source>
</evidence>
<keyword evidence="4 11" id="KW-0288">FMN</keyword>
<evidence type="ECO:0000256" key="12">
    <source>
        <dbReference type="PIRSR" id="PIRSR006621-1"/>
    </source>
</evidence>
<dbReference type="AlphaFoldDB" id="A0A955EBX0"/>
<keyword evidence="13" id="KW-0547">Nucleotide-binding</keyword>
<dbReference type="SUPFAM" id="SSF51395">
    <property type="entry name" value="FMN-linked oxidoreductases"/>
    <property type="match status" value="1"/>
</dbReference>
<keyword evidence="2" id="KW-0820">tRNA-binding</keyword>
<evidence type="ECO:0000256" key="6">
    <source>
        <dbReference type="ARBA" id="ARBA00022857"/>
    </source>
</evidence>
<dbReference type="InterPro" id="IPR013785">
    <property type="entry name" value="Aldolase_TIM"/>
</dbReference>
<feature type="binding site" evidence="13">
    <location>
        <position position="152"/>
    </location>
    <ligand>
        <name>FMN</name>
        <dbReference type="ChEBI" id="CHEBI:58210"/>
    </ligand>
</feature>
<feature type="binding site" evidence="13">
    <location>
        <position position="180"/>
    </location>
    <ligand>
        <name>FMN</name>
        <dbReference type="ChEBI" id="CHEBI:58210"/>
    </ligand>
</feature>
<keyword evidence="8 11" id="KW-0560">Oxidoreductase</keyword>
<dbReference type="InterPro" id="IPR035587">
    <property type="entry name" value="DUS-like_FMN-bd"/>
</dbReference>
<dbReference type="Gene3D" id="1.10.1200.80">
    <property type="entry name" value="Putative flavin oxidoreducatase, domain 2"/>
    <property type="match status" value="1"/>
</dbReference>
<dbReference type="InterPro" id="IPR001269">
    <property type="entry name" value="DUS_fam"/>
</dbReference>
<evidence type="ECO:0000256" key="11">
    <source>
        <dbReference type="PIRNR" id="PIRNR006621"/>
    </source>
</evidence>
<evidence type="ECO:0000256" key="10">
    <source>
        <dbReference type="ARBA" id="ARBA00048802"/>
    </source>
</evidence>
<feature type="binding site" evidence="13">
    <location>
        <begin position="237"/>
        <end position="238"/>
    </location>
    <ligand>
        <name>FMN</name>
        <dbReference type="ChEBI" id="CHEBI:58210"/>
    </ligand>
</feature>
<comment type="catalytic activity">
    <reaction evidence="9">
        <text>a 5,6-dihydrouridine in tRNA + NADP(+) = a uridine in tRNA + NADPH + H(+)</text>
        <dbReference type="Rhea" id="RHEA:23624"/>
        <dbReference type="Rhea" id="RHEA-COMP:13339"/>
        <dbReference type="Rhea" id="RHEA-COMP:13887"/>
        <dbReference type="ChEBI" id="CHEBI:15378"/>
        <dbReference type="ChEBI" id="CHEBI:57783"/>
        <dbReference type="ChEBI" id="CHEBI:58349"/>
        <dbReference type="ChEBI" id="CHEBI:65315"/>
        <dbReference type="ChEBI" id="CHEBI:74443"/>
    </reaction>
</comment>
<evidence type="ECO:0000313" key="15">
    <source>
        <dbReference type="EMBL" id="MCA9308631.1"/>
    </source>
</evidence>
<reference evidence="15" key="2">
    <citation type="journal article" date="2021" name="Microbiome">
        <title>Successional dynamics and alternative stable states in a saline activated sludge microbial community over 9 years.</title>
        <authorList>
            <person name="Wang Y."/>
            <person name="Ye J."/>
            <person name="Ju F."/>
            <person name="Liu L."/>
            <person name="Boyd J.A."/>
            <person name="Deng Y."/>
            <person name="Parks D.H."/>
            <person name="Jiang X."/>
            <person name="Yin X."/>
            <person name="Woodcroft B.J."/>
            <person name="Tyson G.W."/>
            <person name="Hugenholtz P."/>
            <person name="Polz M.F."/>
            <person name="Zhang T."/>
        </authorList>
    </citation>
    <scope>NUCLEOTIDE SEQUENCE</scope>
    <source>
        <strain evidence="15">HKST-UBA79</strain>
    </source>
</reference>
<evidence type="ECO:0000256" key="4">
    <source>
        <dbReference type="ARBA" id="ARBA00022643"/>
    </source>
</evidence>
<keyword evidence="7" id="KW-0694">RNA-binding</keyword>
<keyword evidence="6" id="KW-0521">NADP</keyword>
<keyword evidence="5 11" id="KW-0819">tRNA processing</keyword>
<dbReference type="GO" id="GO:0050660">
    <property type="term" value="F:flavin adenine dinucleotide binding"/>
    <property type="evidence" value="ECO:0007669"/>
    <property type="project" value="InterPro"/>
</dbReference>
<dbReference type="Proteomes" id="UP000740557">
    <property type="component" value="Unassembled WGS sequence"/>
</dbReference>
<comment type="caution">
    <text evidence="15">The sequence shown here is derived from an EMBL/GenBank/DDBJ whole genome shotgun (WGS) entry which is preliminary data.</text>
</comment>
<evidence type="ECO:0000256" key="9">
    <source>
        <dbReference type="ARBA" id="ARBA00048205"/>
    </source>
</evidence>
<evidence type="ECO:0000256" key="3">
    <source>
        <dbReference type="ARBA" id="ARBA00022630"/>
    </source>
</evidence>
<accession>A0A955EBX0</accession>
<evidence type="ECO:0000256" key="8">
    <source>
        <dbReference type="ARBA" id="ARBA00023002"/>
    </source>
</evidence>
<dbReference type="GO" id="GO:0017150">
    <property type="term" value="F:tRNA dihydrouridine synthase activity"/>
    <property type="evidence" value="ECO:0007669"/>
    <property type="project" value="InterPro"/>
</dbReference>
<dbReference type="PIRSF" id="PIRSF006621">
    <property type="entry name" value="Dus"/>
    <property type="match status" value="1"/>
</dbReference>
<evidence type="ECO:0000256" key="1">
    <source>
        <dbReference type="ARBA" id="ARBA00002790"/>
    </source>
</evidence>
<keyword evidence="3 11" id="KW-0285">Flavoprotein</keyword>
<proteinExistence type="inferred from homology"/>
<comment type="function">
    <text evidence="1 11">Catalyzes the synthesis of 5,6-dihydrouridine (D), a modified base found in the D-loop of most tRNAs, via the reduction of the C5-C6 double bond in target uridines.</text>
</comment>
<dbReference type="EMBL" id="JAGQNX010000123">
    <property type="protein sequence ID" value="MCA9308631.1"/>
    <property type="molecule type" value="Genomic_DNA"/>
</dbReference>
<organism evidence="15 16">
    <name type="scientific">candidate division WWE3 bacterium</name>
    <dbReference type="NCBI Taxonomy" id="2053526"/>
    <lineage>
        <taxon>Bacteria</taxon>
        <taxon>Katanobacteria</taxon>
    </lineage>
</organism>
<sequence length="327" mass="36122">MNNFWNDLKTTKSNPISVLAPMYDVTDVAFRQLIATLPKTQQPDVLFTEFANADSYANPVGKINTLKYLLKTNEQKPVVAQIWGVTPANYHNLAKDIVQMGFDGIDINMGCPQKNEMKIGACAALINNQNLASQIIQATLDGAANKIPVSVKTRTGVKKVDTANWISFLDQFNISTVTLHGRTAAQLSKVPADWEQVKLARTLLNSSKVLIGNGDIENAEHGTILCSETGANGYMIGRGIFKNPFAFQSPTTLPTKLELVQLGIKHVQLFKQFYANGNNGGKNYQIMKKFFKVYANTFEGASELRSKLMETNTEDEALNILNTELLK</sequence>
<dbReference type="PANTHER" id="PTHR11082:SF25">
    <property type="entry name" value="DUS-LIKE FMN-BINDING DOMAIN-CONTAINING PROTEIN"/>
    <property type="match status" value="1"/>
</dbReference>
<feature type="active site" description="Proton donor" evidence="12">
    <location>
        <position position="111"/>
    </location>
</feature>
<dbReference type="PANTHER" id="PTHR11082">
    <property type="entry name" value="TRNA-DIHYDROURIDINE SYNTHASE"/>
    <property type="match status" value="1"/>
</dbReference>
<dbReference type="InterPro" id="IPR024036">
    <property type="entry name" value="tRNA-dHydroUridine_Synthase_C"/>
</dbReference>
<protein>
    <recommendedName>
        <fullName evidence="11">tRNA-dihydrouridine synthase</fullName>
        <ecNumber evidence="11">1.3.1.-</ecNumber>
    </recommendedName>
</protein>
<reference evidence="15" key="1">
    <citation type="submission" date="2020-04" db="EMBL/GenBank/DDBJ databases">
        <authorList>
            <person name="Zhang T."/>
        </authorList>
    </citation>
    <scope>NUCLEOTIDE SEQUENCE</scope>
    <source>
        <strain evidence="15">HKST-UBA79</strain>
    </source>
</reference>
<evidence type="ECO:0000256" key="13">
    <source>
        <dbReference type="PIRSR" id="PIRSR006621-2"/>
    </source>
</evidence>
<dbReference type="CDD" id="cd02801">
    <property type="entry name" value="DUS_like_FMN"/>
    <property type="match status" value="1"/>
</dbReference>
<evidence type="ECO:0000259" key="14">
    <source>
        <dbReference type="Pfam" id="PF01207"/>
    </source>
</evidence>
<feature type="binding site" evidence="13">
    <location>
        <position position="81"/>
    </location>
    <ligand>
        <name>FMN</name>
        <dbReference type="ChEBI" id="CHEBI:58210"/>
    </ligand>
</feature>
<dbReference type="EC" id="1.3.1.-" evidence="11"/>
<feature type="domain" description="DUS-like FMN-binding" evidence="14">
    <location>
        <begin position="19"/>
        <end position="323"/>
    </location>
</feature>
<dbReference type="GO" id="GO:0000049">
    <property type="term" value="F:tRNA binding"/>
    <property type="evidence" value="ECO:0007669"/>
    <property type="project" value="UniProtKB-KW"/>
</dbReference>
<evidence type="ECO:0000256" key="7">
    <source>
        <dbReference type="ARBA" id="ARBA00022884"/>
    </source>
</evidence>
<comment type="similarity">
    <text evidence="11">Belongs to the dus family.</text>
</comment>
<comment type="cofactor">
    <cofactor evidence="11 13">
        <name>FMN</name>
        <dbReference type="ChEBI" id="CHEBI:58210"/>
    </cofactor>
</comment>
<dbReference type="Pfam" id="PF01207">
    <property type="entry name" value="Dus"/>
    <property type="match status" value="1"/>
</dbReference>
<evidence type="ECO:0000256" key="5">
    <source>
        <dbReference type="ARBA" id="ARBA00022694"/>
    </source>
</evidence>
<gene>
    <name evidence="15" type="ORF">KC980_03900</name>
</gene>
<comment type="catalytic activity">
    <reaction evidence="10">
        <text>a 5,6-dihydrouridine in tRNA + NAD(+) = a uridine in tRNA + NADH + H(+)</text>
        <dbReference type="Rhea" id="RHEA:54452"/>
        <dbReference type="Rhea" id="RHEA-COMP:13339"/>
        <dbReference type="Rhea" id="RHEA-COMP:13887"/>
        <dbReference type="ChEBI" id="CHEBI:15378"/>
        <dbReference type="ChEBI" id="CHEBI:57540"/>
        <dbReference type="ChEBI" id="CHEBI:57945"/>
        <dbReference type="ChEBI" id="CHEBI:65315"/>
        <dbReference type="ChEBI" id="CHEBI:74443"/>
    </reaction>
</comment>
<name>A0A955EBX0_UNCKA</name>